<sequence>MKKATLFKNWGTFKKGMDAKSIQISFANHLEYSLSKDKYTATARDLYHSLSLAARDRMVERWIRTQQMYHDHDMKRVYYLSAEYLMGRALINNLINLGIYEQTKKAMDEINIDLNELAEMEPDMGLGNGGLGRLAACFLDSFATLELPAHGYGIRYEFGIFDQVIRKLRQVELPEPWLKYPHPWEIARPEYSFTVQFYGRVKQTVLPDDRLVTEWIDTSDVIGIAYDIPICGYGNDTVNTLRLWSARATNEFDLEYFQGGDYLKAVEEKNISENISKVLYPNDQIFEGLELRLKQQYFFVSCSIQDIVRRYLASHTSFDQFPDKVAIQMNDTHPSLAIVELMRILLDKYGGLSWEKAWDITCRTCAYTNHTLLSEALEKWPVTMFGNLLPRHLAIIYEINRRFLRDVSACYVGDRDRLRRMSIIEEGNEKKIRMAHLAIVGSRSVNGVAKLHSRLLREQELKDFDEMYPGKFNNKTNGITPRRWLLCANFGLANLISKHIDNQWPKDLEQLKKLVPLAKDKSFRKAFAAVKHQNKERLAKIVLDLTETAIDPGSIFDVQVKRIHEYKRQLLNILHVVYCWIKLKDSSEFDMYPRTFLFGGKAAPSYDTAKMIIRLICHVAEMVNRDRTTNDRLKVVFLPNYRVSLAEKIFLAADVSEQISTAGFEASGTGNMKFALNGALTVGTLDGANIEIMEEVGPENIFIFGLNAEEVRALRGHYSPSEYVHKDPVLKKALDLIQEGLFNPEEPDLFRPLIGRLLSEDRYMVLADFEAYHRCQMLVDQTYRSQETWTQKAILNVAKIGKFSSDRTISEYNRDIWHAKPLKIEREANTD</sequence>
<dbReference type="Proteomes" id="UP000603434">
    <property type="component" value="Unassembled WGS sequence"/>
</dbReference>
<comment type="caution">
    <text evidence="12">The sequence shown here is derived from an EMBL/GenBank/DDBJ whole genome shotgun (WGS) entry which is preliminary data.</text>
</comment>
<feature type="modified residue" description="N6-(pyridoxal phosphate)lysine" evidence="10">
    <location>
        <position position="673"/>
    </location>
</feature>
<evidence type="ECO:0000256" key="8">
    <source>
        <dbReference type="ARBA" id="ARBA00023277"/>
    </source>
</evidence>
<gene>
    <name evidence="12" type="ORF">H8E23_02045</name>
</gene>
<dbReference type="PIRSF" id="PIRSF000460">
    <property type="entry name" value="Pprylas_GlgP"/>
    <property type="match status" value="1"/>
</dbReference>
<dbReference type="EMBL" id="JACNJH010000071">
    <property type="protein sequence ID" value="MBC8360166.1"/>
    <property type="molecule type" value="Genomic_DNA"/>
</dbReference>
<dbReference type="PANTHER" id="PTHR11468:SF3">
    <property type="entry name" value="GLYCOGEN PHOSPHORYLASE, LIVER FORM"/>
    <property type="match status" value="1"/>
</dbReference>
<dbReference type="Gene3D" id="3.40.50.2000">
    <property type="entry name" value="Glycogen Phosphorylase B"/>
    <property type="match status" value="2"/>
</dbReference>
<accession>A0A8J6NTT4</accession>
<comment type="similarity">
    <text evidence="3 11">Belongs to the glycogen phosphorylase family.</text>
</comment>
<dbReference type="EC" id="2.4.1.1" evidence="11"/>
<comment type="function">
    <text evidence="9">Phosphorylase is an important allosteric enzyme in carbohydrate metabolism. Enzymes from different sources differ in their regulatory mechanisms and in their natural substrates. However, all known phosphorylases share catalytic and structural properties.</text>
</comment>
<comment type="catalytic activity">
    <reaction evidence="1 11">
        <text>[(1-&gt;4)-alpha-D-glucosyl](n) + phosphate = [(1-&gt;4)-alpha-D-glucosyl](n-1) + alpha-D-glucose 1-phosphate</text>
        <dbReference type="Rhea" id="RHEA:41732"/>
        <dbReference type="Rhea" id="RHEA-COMP:9584"/>
        <dbReference type="Rhea" id="RHEA-COMP:9586"/>
        <dbReference type="ChEBI" id="CHEBI:15444"/>
        <dbReference type="ChEBI" id="CHEBI:43474"/>
        <dbReference type="ChEBI" id="CHEBI:58601"/>
        <dbReference type="EC" id="2.4.1.1"/>
    </reaction>
</comment>
<evidence type="ECO:0000256" key="7">
    <source>
        <dbReference type="ARBA" id="ARBA00022898"/>
    </source>
</evidence>
<keyword evidence="7 10" id="KW-0663">Pyridoxal phosphate</keyword>
<organism evidence="12 13">
    <name type="scientific">Candidatus Desulfatibia profunda</name>
    <dbReference type="NCBI Taxonomy" id="2841695"/>
    <lineage>
        <taxon>Bacteria</taxon>
        <taxon>Pseudomonadati</taxon>
        <taxon>Thermodesulfobacteriota</taxon>
        <taxon>Desulfobacteria</taxon>
        <taxon>Desulfobacterales</taxon>
        <taxon>Desulfobacterales incertae sedis</taxon>
        <taxon>Candidatus Desulfatibia</taxon>
    </lineage>
</organism>
<dbReference type="AlphaFoldDB" id="A0A8J6NTT4"/>
<dbReference type="SUPFAM" id="SSF53756">
    <property type="entry name" value="UDP-Glycosyltransferase/glycogen phosphorylase"/>
    <property type="match status" value="1"/>
</dbReference>
<evidence type="ECO:0000256" key="3">
    <source>
        <dbReference type="ARBA" id="ARBA00006047"/>
    </source>
</evidence>
<evidence type="ECO:0000256" key="2">
    <source>
        <dbReference type="ARBA" id="ARBA00001933"/>
    </source>
</evidence>
<dbReference type="PANTHER" id="PTHR11468">
    <property type="entry name" value="GLYCOGEN PHOSPHORYLASE"/>
    <property type="match status" value="1"/>
</dbReference>
<dbReference type="PROSITE" id="PS00102">
    <property type="entry name" value="PHOSPHORYLASE"/>
    <property type="match status" value="1"/>
</dbReference>
<dbReference type="FunFam" id="3.40.50.2000:FF:000005">
    <property type="entry name" value="Alpha-1,4 glucan phosphorylase"/>
    <property type="match status" value="1"/>
</dbReference>
<reference evidence="12 13" key="1">
    <citation type="submission" date="2020-08" db="EMBL/GenBank/DDBJ databases">
        <title>Bridging the membrane lipid divide: bacteria of the FCB group superphylum have the potential to synthesize archaeal ether lipids.</title>
        <authorList>
            <person name="Villanueva L."/>
            <person name="Von Meijenfeldt F.A.B."/>
            <person name="Westbye A.B."/>
            <person name="Yadav S."/>
            <person name="Hopmans E.C."/>
            <person name="Dutilh B.E."/>
            <person name="Sinninghe Damste J.S."/>
        </authorList>
    </citation>
    <scope>NUCLEOTIDE SEQUENCE [LARGE SCALE GENOMIC DNA]</scope>
    <source>
        <strain evidence="12">NIOZ-UU30</strain>
    </source>
</reference>
<comment type="function">
    <text evidence="11">Allosteric enzyme that catalyzes the rate-limiting step in glycogen catabolism, the phosphorolytic cleavage of glycogen to produce glucose-1-phosphate, and plays a central role in maintaining cellular and organismal glucose homeostasis.</text>
</comment>
<dbReference type="GO" id="GO:0008184">
    <property type="term" value="F:glycogen phosphorylase activity"/>
    <property type="evidence" value="ECO:0007669"/>
    <property type="project" value="InterPro"/>
</dbReference>
<comment type="cofactor">
    <cofactor evidence="2 11">
        <name>pyridoxal 5'-phosphate</name>
        <dbReference type="ChEBI" id="CHEBI:597326"/>
    </cofactor>
</comment>
<evidence type="ECO:0000313" key="12">
    <source>
        <dbReference type="EMBL" id="MBC8360166.1"/>
    </source>
</evidence>
<evidence type="ECO:0000256" key="1">
    <source>
        <dbReference type="ARBA" id="ARBA00001275"/>
    </source>
</evidence>
<dbReference type="GO" id="GO:0005980">
    <property type="term" value="P:glycogen catabolic process"/>
    <property type="evidence" value="ECO:0007669"/>
    <property type="project" value="TreeGrafter"/>
</dbReference>
<keyword evidence="4" id="KW-0321">Glycogen metabolism</keyword>
<evidence type="ECO:0000256" key="5">
    <source>
        <dbReference type="ARBA" id="ARBA00022676"/>
    </source>
</evidence>
<dbReference type="InterPro" id="IPR011833">
    <property type="entry name" value="Glycg_phsphrylas"/>
</dbReference>
<evidence type="ECO:0000256" key="6">
    <source>
        <dbReference type="ARBA" id="ARBA00022679"/>
    </source>
</evidence>
<evidence type="ECO:0000313" key="13">
    <source>
        <dbReference type="Proteomes" id="UP000603434"/>
    </source>
</evidence>
<dbReference type="CDD" id="cd04300">
    <property type="entry name" value="GT35_Glycogen_Phosphorylase"/>
    <property type="match status" value="1"/>
</dbReference>
<keyword evidence="5 11" id="KW-0328">Glycosyltransferase</keyword>
<evidence type="ECO:0000256" key="10">
    <source>
        <dbReference type="PIRSR" id="PIRSR000460-1"/>
    </source>
</evidence>
<evidence type="ECO:0000256" key="11">
    <source>
        <dbReference type="RuleBase" id="RU000587"/>
    </source>
</evidence>
<dbReference type="NCBIfam" id="TIGR02093">
    <property type="entry name" value="P_ylase"/>
    <property type="match status" value="1"/>
</dbReference>
<keyword evidence="8 11" id="KW-0119">Carbohydrate metabolism</keyword>
<protein>
    <recommendedName>
        <fullName evidence="11">Alpha-1,4 glucan phosphorylase</fullName>
        <ecNumber evidence="11">2.4.1.1</ecNumber>
    </recommendedName>
</protein>
<keyword evidence="6 11" id="KW-0808">Transferase</keyword>
<name>A0A8J6NTT4_9BACT</name>
<dbReference type="InterPro" id="IPR035090">
    <property type="entry name" value="Pyridoxal_P_attach_site"/>
</dbReference>
<dbReference type="InterPro" id="IPR000811">
    <property type="entry name" value="Glyco_trans_35"/>
</dbReference>
<proteinExistence type="inferred from homology"/>
<evidence type="ECO:0000256" key="9">
    <source>
        <dbReference type="ARBA" id="ARBA00025174"/>
    </source>
</evidence>
<dbReference type="Pfam" id="PF00343">
    <property type="entry name" value="Phosphorylase"/>
    <property type="match status" value="1"/>
</dbReference>
<dbReference type="FunFam" id="3.40.50.2000:FF:000002">
    <property type="entry name" value="Alpha-1,4 glucan phosphorylase"/>
    <property type="match status" value="1"/>
</dbReference>
<dbReference type="GO" id="GO:0030170">
    <property type="term" value="F:pyridoxal phosphate binding"/>
    <property type="evidence" value="ECO:0007669"/>
    <property type="project" value="InterPro"/>
</dbReference>
<evidence type="ECO:0000256" key="4">
    <source>
        <dbReference type="ARBA" id="ARBA00022600"/>
    </source>
</evidence>
<dbReference type="GO" id="GO:0005737">
    <property type="term" value="C:cytoplasm"/>
    <property type="evidence" value="ECO:0007669"/>
    <property type="project" value="TreeGrafter"/>
</dbReference>